<dbReference type="Proteomes" id="UP000538666">
    <property type="component" value="Unassembled WGS sequence"/>
</dbReference>
<dbReference type="EMBL" id="JACHEK010000005">
    <property type="protein sequence ID" value="MBB6144668.1"/>
    <property type="molecule type" value="Genomic_DNA"/>
</dbReference>
<evidence type="ECO:0000256" key="1">
    <source>
        <dbReference type="SAM" id="MobiDB-lite"/>
    </source>
</evidence>
<gene>
    <name evidence="2" type="ORF">HNQ77_002624</name>
</gene>
<sequence>METTQVLAAIDEEISRLTQARALLAGTNGHGTAKGTTSGGLKTSGVKRILSPEARKRIADAQRRRWAAQKKATK</sequence>
<keyword evidence="3" id="KW-1185">Reference proteome</keyword>
<feature type="region of interest" description="Disordered" evidence="1">
    <location>
        <begin position="27"/>
        <end position="74"/>
    </location>
</feature>
<feature type="compositionally biased region" description="Basic residues" evidence="1">
    <location>
        <begin position="64"/>
        <end position="74"/>
    </location>
</feature>
<evidence type="ECO:0000313" key="3">
    <source>
        <dbReference type="Proteomes" id="UP000538666"/>
    </source>
</evidence>
<name>A0A841K1Z0_9BACT</name>
<dbReference type="RefSeq" id="WP_050059746.1">
    <property type="nucleotide sequence ID" value="NZ_JACHEK010000005.1"/>
</dbReference>
<comment type="caution">
    <text evidence="2">The sequence shown here is derived from an EMBL/GenBank/DDBJ whole genome shotgun (WGS) entry which is preliminary data.</text>
</comment>
<protein>
    <submittedName>
        <fullName evidence="2">Uncharacterized protein</fullName>
    </submittedName>
</protein>
<feature type="compositionally biased region" description="Basic and acidic residues" evidence="1">
    <location>
        <begin position="53"/>
        <end position="63"/>
    </location>
</feature>
<dbReference type="OrthoDB" id="122783at2"/>
<feature type="compositionally biased region" description="Low complexity" evidence="1">
    <location>
        <begin position="31"/>
        <end position="44"/>
    </location>
</feature>
<proteinExistence type="predicted"/>
<accession>A0A841K1Z0</accession>
<dbReference type="AlphaFoldDB" id="A0A841K1Z0"/>
<organism evidence="2 3">
    <name type="scientific">Silvibacterium bohemicum</name>
    <dbReference type="NCBI Taxonomy" id="1577686"/>
    <lineage>
        <taxon>Bacteria</taxon>
        <taxon>Pseudomonadati</taxon>
        <taxon>Acidobacteriota</taxon>
        <taxon>Terriglobia</taxon>
        <taxon>Terriglobales</taxon>
        <taxon>Acidobacteriaceae</taxon>
        <taxon>Silvibacterium</taxon>
    </lineage>
</organism>
<reference evidence="2 3" key="1">
    <citation type="submission" date="2020-08" db="EMBL/GenBank/DDBJ databases">
        <title>Genomic Encyclopedia of Type Strains, Phase IV (KMG-IV): sequencing the most valuable type-strain genomes for metagenomic binning, comparative biology and taxonomic classification.</title>
        <authorList>
            <person name="Goeker M."/>
        </authorList>
    </citation>
    <scope>NUCLEOTIDE SEQUENCE [LARGE SCALE GENOMIC DNA]</scope>
    <source>
        <strain evidence="2 3">DSM 103733</strain>
    </source>
</reference>
<evidence type="ECO:0000313" key="2">
    <source>
        <dbReference type="EMBL" id="MBB6144668.1"/>
    </source>
</evidence>